<reference evidence="1 2" key="1">
    <citation type="submission" date="2020-07" db="EMBL/GenBank/DDBJ databases">
        <title>Novel species isolated from subtropical streams in China.</title>
        <authorList>
            <person name="Lu H."/>
        </authorList>
    </citation>
    <scope>NUCLEOTIDE SEQUENCE [LARGE SCALE GENOMIC DNA]</scope>
    <source>
        <strain evidence="1 2">FT3S</strain>
    </source>
</reference>
<keyword evidence="2" id="KW-1185">Reference proteome</keyword>
<organism evidence="1 2">
    <name type="scientific">Rugamonas fusca</name>
    <dbReference type="NCBI Taxonomy" id="2758568"/>
    <lineage>
        <taxon>Bacteria</taxon>
        <taxon>Pseudomonadati</taxon>
        <taxon>Pseudomonadota</taxon>
        <taxon>Betaproteobacteria</taxon>
        <taxon>Burkholderiales</taxon>
        <taxon>Oxalobacteraceae</taxon>
        <taxon>Telluria group</taxon>
        <taxon>Rugamonas</taxon>
    </lineage>
</organism>
<accession>A0A7W2EEJ9</accession>
<proteinExistence type="predicted"/>
<dbReference type="Pfam" id="PF21643">
    <property type="entry name" value="T6SS_Tsi2-like"/>
    <property type="match status" value="1"/>
</dbReference>
<dbReference type="Gene3D" id="1.10.287.2500">
    <property type="match status" value="1"/>
</dbReference>
<name>A0A7W2EEJ9_9BURK</name>
<evidence type="ECO:0000313" key="2">
    <source>
        <dbReference type="Proteomes" id="UP000566711"/>
    </source>
</evidence>
<dbReference type="InterPro" id="IPR053756">
    <property type="entry name" value="Toxin_immunity_effector"/>
</dbReference>
<dbReference type="EMBL" id="JACEZS010000001">
    <property type="protein sequence ID" value="MBA5604347.1"/>
    <property type="molecule type" value="Genomic_DNA"/>
</dbReference>
<dbReference type="AlphaFoldDB" id="A0A7W2EEJ9"/>
<evidence type="ECO:0000313" key="1">
    <source>
        <dbReference type="EMBL" id="MBA5604347.1"/>
    </source>
</evidence>
<protein>
    <submittedName>
        <fullName evidence="1">Uncharacterized protein</fullName>
    </submittedName>
</protein>
<dbReference type="Proteomes" id="UP000566711">
    <property type="component" value="Unassembled WGS sequence"/>
</dbReference>
<dbReference type="InterPro" id="IPR049070">
    <property type="entry name" value="T6SS_Tsi2-like"/>
</dbReference>
<comment type="caution">
    <text evidence="1">The sequence shown here is derived from an EMBL/GenBank/DDBJ whole genome shotgun (WGS) entry which is preliminary data.</text>
</comment>
<sequence>MSISDQTVIMAIRAIAAKTRELETQINAGDEDDVSYLEEELLAYSRAQMDLKRHYIDVQRLSDNLPPYDRLLG</sequence>
<gene>
    <name evidence="1" type="ORF">H3H36_03095</name>
</gene>
<dbReference type="RefSeq" id="WP_182213853.1">
    <property type="nucleotide sequence ID" value="NZ_JACEZS010000001.1"/>
</dbReference>